<feature type="transmembrane region" description="Helical" evidence="2">
    <location>
        <begin position="214"/>
        <end position="247"/>
    </location>
</feature>
<feature type="transmembrane region" description="Helical" evidence="2">
    <location>
        <begin position="63"/>
        <end position="96"/>
    </location>
</feature>
<dbReference type="RefSeq" id="WP_090377129.1">
    <property type="nucleotide sequence ID" value="NZ_FNLC01000001.1"/>
</dbReference>
<dbReference type="STRING" id="1095778.SAMN04489842_0603"/>
<proteinExistence type="predicted"/>
<keyword evidence="2" id="KW-0472">Membrane</keyword>
<feature type="transmembrane region" description="Helical" evidence="2">
    <location>
        <begin position="183"/>
        <end position="202"/>
    </location>
</feature>
<accession>A0A1H1A8B5</accession>
<keyword evidence="4" id="KW-1185">Reference proteome</keyword>
<sequence length="397" mass="43754">MYAAANLADALSVTRRYLGEIGFVGWLKIALVLLFMGGFGSLWNVFNVFPETATVADATTDELWGILLVGALVLALVLAIVLAFAYLAALLEFVFVESLRSEAVHVRQYMRENLRHALWLLLFRIGLFLAAVAAVVALVVVVVVFGDFPEPSGMPDSYFFGILAFVALAAIAWWFVDLLTSAFVVPIMLLEDCGPISGWIQFARTIPSNPAGYLGFVAAAWTIGVTLWFLFAIIGFVVTFVGLILFVMLTIGLEMIAPSLVVVAFALLFVAYLCYAYVLSLLETPVRSYVRYYALLILGDTDGDLDLIPEQRAAVRADGGSSRRASDGRIEEERRPRNYGQETDSTARDEPTDHWTDEDENDRDGDHWTDTGDDDSSSDSDDWMTDASDDEKDGDDE</sequence>
<dbReference type="OrthoDB" id="137652at2157"/>
<evidence type="ECO:0000313" key="3">
    <source>
        <dbReference type="EMBL" id="SDQ35903.1"/>
    </source>
</evidence>
<feature type="region of interest" description="Disordered" evidence="1">
    <location>
        <begin position="318"/>
        <end position="397"/>
    </location>
</feature>
<keyword evidence="2" id="KW-0812">Transmembrane</keyword>
<feature type="transmembrane region" description="Helical" evidence="2">
    <location>
        <begin position="117"/>
        <end position="145"/>
    </location>
</feature>
<gene>
    <name evidence="3" type="ORF">SAMN04489842_0603</name>
</gene>
<evidence type="ECO:0000256" key="1">
    <source>
        <dbReference type="SAM" id="MobiDB-lite"/>
    </source>
</evidence>
<keyword evidence="2" id="KW-1133">Transmembrane helix</keyword>
<feature type="compositionally biased region" description="Acidic residues" evidence="1">
    <location>
        <begin position="371"/>
        <end position="397"/>
    </location>
</feature>
<dbReference type="InterPro" id="IPR055966">
    <property type="entry name" value="DUF7544"/>
</dbReference>
<dbReference type="Proteomes" id="UP000198848">
    <property type="component" value="Unassembled WGS sequence"/>
</dbReference>
<dbReference type="EMBL" id="FNLC01000001">
    <property type="protein sequence ID" value="SDQ35903.1"/>
    <property type="molecule type" value="Genomic_DNA"/>
</dbReference>
<organism evidence="3 4">
    <name type="scientific">Natronobacterium texcoconense</name>
    <dbReference type="NCBI Taxonomy" id="1095778"/>
    <lineage>
        <taxon>Archaea</taxon>
        <taxon>Methanobacteriati</taxon>
        <taxon>Methanobacteriota</taxon>
        <taxon>Stenosarchaea group</taxon>
        <taxon>Halobacteria</taxon>
        <taxon>Halobacteriales</taxon>
        <taxon>Natrialbaceae</taxon>
        <taxon>Natronobacterium</taxon>
    </lineage>
</organism>
<feature type="transmembrane region" description="Helical" evidence="2">
    <location>
        <begin position="157"/>
        <end position="176"/>
    </location>
</feature>
<feature type="transmembrane region" description="Helical" evidence="2">
    <location>
        <begin position="259"/>
        <end position="278"/>
    </location>
</feature>
<dbReference type="AlphaFoldDB" id="A0A1H1A8B5"/>
<reference evidence="4" key="1">
    <citation type="submission" date="2016-10" db="EMBL/GenBank/DDBJ databases">
        <authorList>
            <person name="Varghese N."/>
            <person name="Submissions S."/>
        </authorList>
    </citation>
    <scope>NUCLEOTIDE SEQUENCE [LARGE SCALE GENOMIC DNA]</scope>
    <source>
        <strain evidence="4">DSM 24767</strain>
    </source>
</reference>
<feature type="compositionally biased region" description="Basic and acidic residues" evidence="1">
    <location>
        <begin position="345"/>
        <end position="355"/>
    </location>
</feature>
<evidence type="ECO:0000256" key="2">
    <source>
        <dbReference type="SAM" id="Phobius"/>
    </source>
</evidence>
<evidence type="ECO:0000313" key="4">
    <source>
        <dbReference type="Proteomes" id="UP000198848"/>
    </source>
</evidence>
<name>A0A1H1A8B5_NATTX</name>
<feature type="compositionally biased region" description="Basic and acidic residues" evidence="1">
    <location>
        <begin position="324"/>
        <end position="336"/>
    </location>
</feature>
<dbReference type="Pfam" id="PF24400">
    <property type="entry name" value="DUF7544"/>
    <property type="match status" value="1"/>
</dbReference>
<protein>
    <submittedName>
        <fullName evidence="3">Uncharacterized protein</fullName>
    </submittedName>
</protein>
<feature type="transmembrane region" description="Helical" evidence="2">
    <location>
        <begin position="21"/>
        <end position="43"/>
    </location>
</feature>